<evidence type="ECO:0000313" key="2">
    <source>
        <dbReference type="EMBL" id="TDO52579.1"/>
    </source>
</evidence>
<keyword evidence="3" id="KW-1185">Reference proteome</keyword>
<feature type="signal peptide" evidence="1">
    <location>
        <begin position="1"/>
        <end position="23"/>
    </location>
</feature>
<keyword evidence="1" id="KW-0732">Signal</keyword>
<organism evidence="2 3">
    <name type="scientific">Kribbella caucasensis</name>
    <dbReference type="NCBI Taxonomy" id="2512215"/>
    <lineage>
        <taxon>Bacteria</taxon>
        <taxon>Bacillati</taxon>
        <taxon>Actinomycetota</taxon>
        <taxon>Actinomycetes</taxon>
        <taxon>Propionibacteriales</taxon>
        <taxon>Kribbellaceae</taxon>
        <taxon>Kribbella</taxon>
    </lineage>
</organism>
<accession>A0A4R6KRN5</accession>
<evidence type="ECO:0000313" key="3">
    <source>
        <dbReference type="Proteomes" id="UP000295388"/>
    </source>
</evidence>
<proteinExistence type="predicted"/>
<gene>
    <name evidence="2" type="ORF">EV643_102418</name>
</gene>
<evidence type="ECO:0000256" key="1">
    <source>
        <dbReference type="SAM" id="SignalP"/>
    </source>
</evidence>
<sequence>MLKKSLAALAVVGGLTVPGVAHAVPTGSTASNVQLAWVDGKIRITWTEPAGIPNGIAMEATGQEIKGLGTTTAAGPNELVVPASALDGRRLHRQHWAAGGRGLHLSVHADRSLVL</sequence>
<dbReference type="AlphaFoldDB" id="A0A4R6KRN5"/>
<protein>
    <submittedName>
        <fullName evidence="2">Uncharacterized protein</fullName>
    </submittedName>
</protein>
<reference evidence="2 3" key="1">
    <citation type="submission" date="2019-03" db="EMBL/GenBank/DDBJ databases">
        <title>Genomic Encyclopedia of Type Strains, Phase III (KMG-III): the genomes of soil and plant-associated and newly described type strains.</title>
        <authorList>
            <person name="Whitman W."/>
        </authorList>
    </citation>
    <scope>NUCLEOTIDE SEQUENCE [LARGE SCALE GENOMIC DNA]</scope>
    <source>
        <strain evidence="2 3">VKM Ac-2527</strain>
    </source>
</reference>
<feature type="chain" id="PRO_5020859318" evidence="1">
    <location>
        <begin position="24"/>
        <end position="115"/>
    </location>
</feature>
<dbReference type="Proteomes" id="UP000295388">
    <property type="component" value="Unassembled WGS sequence"/>
</dbReference>
<dbReference type="EMBL" id="SNWQ01000002">
    <property type="protein sequence ID" value="TDO52579.1"/>
    <property type="molecule type" value="Genomic_DNA"/>
</dbReference>
<dbReference type="RefSeq" id="WP_133798987.1">
    <property type="nucleotide sequence ID" value="NZ_SNWQ01000002.1"/>
</dbReference>
<name>A0A4R6KRN5_9ACTN</name>
<comment type="caution">
    <text evidence="2">The sequence shown here is derived from an EMBL/GenBank/DDBJ whole genome shotgun (WGS) entry which is preliminary data.</text>
</comment>